<dbReference type="InterPro" id="IPR015424">
    <property type="entry name" value="PyrdxlP-dep_Trfase"/>
</dbReference>
<dbReference type="AlphaFoldDB" id="A0A381Y188"/>
<evidence type="ECO:0000313" key="1">
    <source>
        <dbReference type="EMBL" id="SVA70784.1"/>
    </source>
</evidence>
<proteinExistence type="predicted"/>
<gene>
    <name evidence="1" type="ORF">METZ01_LOCUS123638</name>
</gene>
<name>A0A381Y188_9ZZZZ</name>
<protein>
    <submittedName>
        <fullName evidence="1">Uncharacterized protein</fullName>
    </submittedName>
</protein>
<dbReference type="EMBL" id="UINC01017141">
    <property type="protein sequence ID" value="SVA70784.1"/>
    <property type="molecule type" value="Genomic_DNA"/>
</dbReference>
<reference evidence="1" key="1">
    <citation type="submission" date="2018-05" db="EMBL/GenBank/DDBJ databases">
        <authorList>
            <person name="Lanie J.A."/>
            <person name="Ng W.-L."/>
            <person name="Kazmierczak K.M."/>
            <person name="Andrzejewski T.M."/>
            <person name="Davidsen T.M."/>
            <person name="Wayne K.J."/>
            <person name="Tettelin H."/>
            <person name="Glass J.I."/>
            <person name="Rusch D."/>
            <person name="Podicherti R."/>
            <person name="Tsui H.-C.T."/>
            <person name="Winkler M.E."/>
        </authorList>
    </citation>
    <scope>NUCLEOTIDE SEQUENCE</scope>
</reference>
<dbReference type="InterPro" id="IPR000653">
    <property type="entry name" value="DegT/StrS_aminotransferase"/>
</dbReference>
<accession>A0A381Y188</accession>
<organism evidence="1">
    <name type="scientific">marine metagenome</name>
    <dbReference type="NCBI Taxonomy" id="408172"/>
    <lineage>
        <taxon>unclassified sequences</taxon>
        <taxon>metagenomes</taxon>
        <taxon>ecological metagenomes</taxon>
    </lineage>
</organism>
<dbReference type="SUPFAM" id="SSF53383">
    <property type="entry name" value="PLP-dependent transferases"/>
    <property type="match status" value="1"/>
</dbReference>
<feature type="non-terminal residue" evidence="1">
    <location>
        <position position="63"/>
    </location>
</feature>
<sequence length="63" mass="6976">MKSNRNDAFQDKSIKVPFVVPNIDNSDKKAIITALQSNLLTDGPALRKFENSFCDLTGSKYAV</sequence>
<dbReference type="InterPro" id="IPR015421">
    <property type="entry name" value="PyrdxlP-dep_Trfase_major"/>
</dbReference>
<dbReference type="Gene3D" id="3.40.640.10">
    <property type="entry name" value="Type I PLP-dependent aspartate aminotransferase-like (Major domain)"/>
    <property type="match status" value="1"/>
</dbReference>
<dbReference type="Pfam" id="PF01041">
    <property type="entry name" value="DegT_DnrJ_EryC1"/>
    <property type="match status" value="1"/>
</dbReference>